<evidence type="ECO:0000313" key="2">
    <source>
        <dbReference type="EMBL" id="KAK2848884.1"/>
    </source>
</evidence>
<accession>A0AA88SWR2</accession>
<dbReference type="Proteomes" id="UP001187415">
    <property type="component" value="Unassembled WGS sequence"/>
</dbReference>
<feature type="compositionally biased region" description="Basic and acidic residues" evidence="1">
    <location>
        <begin position="43"/>
        <end position="53"/>
    </location>
</feature>
<dbReference type="AlphaFoldDB" id="A0AA88SWR2"/>
<keyword evidence="3" id="KW-1185">Reference proteome</keyword>
<name>A0AA88SWR2_CHASR</name>
<gene>
    <name evidence="2" type="ORF">Q5P01_008718</name>
</gene>
<dbReference type="EMBL" id="JAUPFM010000006">
    <property type="protein sequence ID" value="KAK2848884.1"/>
    <property type="molecule type" value="Genomic_DNA"/>
</dbReference>
<organism evidence="2 3">
    <name type="scientific">Channa striata</name>
    <name type="common">Snakehead murrel</name>
    <name type="synonym">Ophicephalus striatus</name>
    <dbReference type="NCBI Taxonomy" id="64152"/>
    <lineage>
        <taxon>Eukaryota</taxon>
        <taxon>Metazoa</taxon>
        <taxon>Chordata</taxon>
        <taxon>Craniata</taxon>
        <taxon>Vertebrata</taxon>
        <taxon>Euteleostomi</taxon>
        <taxon>Actinopterygii</taxon>
        <taxon>Neopterygii</taxon>
        <taxon>Teleostei</taxon>
        <taxon>Neoteleostei</taxon>
        <taxon>Acanthomorphata</taxon>
        <taxon>Anabantaria</taxon>
        <taxon>Anabantiformes</taxon>
        <taxon>Channoidei</taxon>
        <taxon>Channidae</taxon>
        <taxon>Channa</taxon>
    </lineage>
</organism>
<reference evidence="2" key="1">
    <citation type="submission" date="2023-07" db="EMBL/GenBank/DDBJ databases">
        <title>Chromosome-level Genome Assembly of Striped Snakehead (Channa striata).</title>
        <authorList>
            <person name="Liu H."/>
        </authorList>
    </citation>
    <scope>NUCLEOTIDE SEQUENCE</scope>
    <source>
        <strain evidence="2">Gz</strain>
        <tissue evidence="2">Muscle</tissue>
    </source>
</reference>
<evidence type="ECO:0000313" key="3">
    <source>
        <dbReference type="Proteomes" id="UP001187415"/>
    </source>
</evidence>
<comment type="caution">
    <text evidence="2">The sequence shown here is derived from an EMBL/GenBank/DDBJ whole genome shotgun (WGS) entry which is preliminary data.</text>
</comment>
<feature type="region of interest" description="Disordered" evidence="1">
    <location>
        <begin position="30"/>
        <end position="53"/>
    </location>
</feature>
<protein>
    <submittedName>
        <fullName evidence="2">Uncharacterized protein</fullName>
    </submittedName>
</protein>
<proteinExistence type="predicted"/>
<sequence length="53" mass="5878">MEAEDRLVAQEFKSHILVVFPDGNHNLTINSNSMAMPMSDPQRLGDSHERPGG</sequence>
<evidence type="ECO:0000256" key="1">
    <source>
        <dbReference type="SAM" id="MobiDB-lite"/>
    </source>
</evidence>